<feature type="domain" description="HTH marR-type" evidence="5">
    <location>
        <begin position="9"/>
        <end position="146"/>
    </location>
</feature>
<dbReference type="InterPro" id="IPR023187">
    <property type="entry name" value="Tscrpt_reg_MarR-type_CS"/>
</dbReference>
<dbReference type="GO" id="GO:0003677">
    <property type="term" value="F:DNA binding"/>
    <property type="evidence" value="ECO:0007669"/>
    <property type="project" value="UniProtKB-KW"/>
</dbReference>
<feature type="compositionally biased region" description="Low complexity" evidence="4">
    <location>
        <begin position="177"/>
        <end position="209"/>
    </location>
</feature>
<evidence type="ECO:0000256" key="2">
    <source>
        <dbReference type="ARBA" id="ARBA00023125"/>
    </source>
</evidence>
<dbReference type="Proteomes" id="UP000614996">
    <property type="component" value="Unassembled WGS sequence"/>
</dbReference>
<evidence type="ECO:0000256" key="4">
    <source>
        <dbReference type="SAM" id="MobiDB-lite"/>
    </source>
</evidence>
<dbReference type="RefSeq" id="WP_207129316.1">
    <property type="nucleotide sequence ID" value="NZ_BOPO01000150.1"/>
</dbReference>
<evidence type="ECO:0000313" key="6">
    <source>
        <dbReference type="EMBL" id="GIL31749.1"/>
    </source>
</evidence>
<proteinExistence type="predicted"/>
<dbReference type="GO" id="GO:0003700">
    <property type="term" value="F:DNA-binding transcription factor activity"/>
    <property type="evidence" value="ECO:0007669"/>
    <property type="project" value="InterPro"/>
</dbReference>
<dbReference type="InterPro" id="IPR039422">
    <property type="entry name" value="MarR/SlyA-like"/>
</dbReference>
<keyword evidence="2" id="KW-0238">DNA-binding</keyword>
<keyword evidence="7" id="KW-1185">Reference proteome</keyword>
<accession>A0A8J4ESB2</accession>
<dbReference type="SUPFAM" id="SSF46785">
    <property type="entry name" value="Winged helix' DNA-binding domain"/>
    <property type="match status" value="1"/>
</dbReference>
<dbReference type="AlphaFoldDB" id="A0A8J4ESB2"/>
<evidence type="ECO:0000259" key="5">
    <source>
        <dbReference type="PROSITE" id="PS50995"/>
    </source>
</evidence>
<name>A0A8J4ESB2_9ACTN</name>
<evidence type="ECO:0000256" key="3">
    <source>
        <dbReference type="ARBA" id="ARBA00023163"/>
    </source>
</evidence>
<reference evidence="7" key="1">
    <citation type="journal article" date="2021" name="Int. J. Syst. Evol. Microbiol.">
        <title>Actinocatenispora comari sp. nov., an endophytic actinomycete isolated from aerial parts of Comarum salesowianum.</title>
        <authorList>
            <person name="Oyunbileg N."/>
            <person name="Iizaka Y."/>
            <person name="Hamada M."/>
            <person name="Davaapurev B.O."/>
            <person name="Fukumoto A."/>
            <person name="Tsetseg B."/>
            <person name="Kato F."/>
            <person name="Tamura T."/>
            <person name="Batkhuu J."/>
            <person name="Anzai Y."/>
        </authorList>
    </citation>
    <scope>NUCLEOTIDE SEQUENCE [LARGE SCALE GENOMIC DNA]</scope>
    <source>
        <strain evidence="7">NUM-2625</strain>
    </source>
</reference>
<protein>
    <recommendedName>
        <fullName evidence="5">HTH marR-type domain-containing protein</fullName>
    </recommendedName>
</protein>
<feature type="region of interest" description="Disordered" evidence="4">
    <location>
        <begin position="148"/>
        <end position="209"/>
    </location>
</feature>
<dbReference type="PANTHER" id="PTHR33164:SF57">
    <property type="entry name" value="MARR-FAMILY TRANSCRIPTIONAL REGULATOR"/>
    <property type="match status" value="1"/>
</dbReference>
<feature type="compositionally biased region" description="Pro residues" evidence="4">
    <location>
        <begin position="163"/>
        <end position="176"/>
    </location>
</feature>
<evidence type="ECO:0000313" key="7">
    <source>
        <dbReference type="Proteomes" id="UP000614996"/>
    </source>
</evidence>
<evidence type="ECO:0000256" key="1">
    <source>
        <dbReference type="ARBA" id="ARBA00023015"/>
    </source>
</evidence>
<dbReference type="Gene3D" id="1.10.10.10">
    <property type="entry name" value="Winged helix-like DNA-binding domain superfamily/Winged helix DNA-binding domain"/>
    <property type="match status" value="1"/>
</dbReference>
<keyword evidence="1" id="KW-0805">Transcription regulation</keyword>
<dbReference type="Pfam" id="PF01047">
    <property type="entry name" value="MarR"/>
    <property type="match status" value="1"/>
</dbReference>
<dbReference type="InterPro" id="IPR000835">
    <property type="entry name" value="HTH_MarR-typ"/>
</dbReference>
<gene>
    <name evidence="6" type="ORF">NUM_70030</name>
</gene>
<dbReference type="PANTHER" id="PTHR33164">
    <property type="entry name" value="TRANSCRIPTIONAL REGULATOR, MARR FAMILY"/>
    <property type="match status" value="1"/>
</dbReference>
<comment type="caution">
    <text evidence="6">The sequence shown here is derived from an EMBL/GenBank/DDBJ whole genome shotgun (WGS) entry which is preliminary data.</text>
</comment>
<dbReference type="PROSITE" id="PS50995">
    <property type="entry name" value="HTH_MARR_2"/>
    <property type="match status" value="1"/>
</dbReference>
<dbReference type="InterPro" id="IPR036388">
    <property type="entry name" value="WH-like_DNA-bd_sf"/>
</dbReference>
<dbReference type="PROSITE" id="PS01117">
    <property type="entry name" value="HTH_MARR_1"/>
    <property type="match status" value="1"/>
</dbReference>
<dbReference type="SMART" id="SM00347">
    <property type="entry name" value="HTH_MARR"/>
    <property type="match status" value="1"/>
</dbReference>
<keyword evidence="3" id="KW-0804">Transcription</keyword>
<dbReference type="EMBL" id="BOPO01000150">
    <property type="protein sequence ID" value="GIL31749.1"/>
    <property type="molecule type" value="Genomic_DNA"/>
</dbReference>
<dbReference type="InterPro" id="IPR036390">
    <property type="entry name" value="WH_DNA-bd_sf"/>
</dbReference>
<dbReference type="GO" id="GO:0006950">
    <property type="term" value="P:response to stress"/>
    <property type="evidence" value="ECO:0007669"/>
    <property type="project" value="TreeGrafter"/>
</dbReference>
<sequence length="209" mass="22242">MTSAPEARIADALADIREATWRLGPLMRSVYRTVMSDVMAAHHLIPLLERVPGVRTSDLARGRGVAMSTVSRQVDQLVQQGWVRIEPDPEDQRAHRLYLTDEATRRLATAREDIAVLCERRLGTERAARLIDAANALREAVDALADLSDQQPCPFRTAETPDPSAPDPEAPGPSAPDPSASDPEAPGPEASGGASASAPGGAAQPQLTS</sequence>
<organism evidence="6 7">
    <name type="scientific">Actinocatenispora comari</name>
    <dbReference type="NCBI Taxonomy" id="2807577"/>
    <lineage>
        <taxon>Bacteria</taxon>
        <taxon>Bacillati</taxon>
        <taxon>Actinomycetota</taxon>
        <taxon>Actinomycetes</taxon>
        <taxon>Micromonosporales</taxon>
        <taxon>Micromonosporaceae</taxon>
        <taxon>Actinocatenispora</taxon>
    </lineage>
</organism>